<comment type="caution">
    <text evidence="4">The sequence shown here is derived from an EMBL/GenBank/DDBJ whole genome shotgun (WGS) entry which is preliminary data.</text>
</comment>
<evidence type="ECO:0000313" key="5">
    <source>
        <dbReference type="Proteomes" id="UP000297475"/>
    </source>
</evidence>
<dbReference type="AlphaFoldDB" id="A0A4Z0W9C2"/>
<dbReference type="NCBIfam" id="NF001933">
    <property type="entry name" value="PRK00711.1"/>
    <property type="match status" value="1"/>
</dbReference>
<comment type="similarity">
    <text evidence="1">Belongs to the DadA oxidoreductase family.</text>
</comment>
<dbReference type="GO" id="GO:0005886">
    <property type="term" value="C:plasma membrane"/>
    <property type="evidence" value="ECO:0007669"/>
    <property type="project" value="TreeGrafter"/>
</dbReference>
<dbReference type="Gene3D" id="3.50.50.60">
    <property type="entry name" value="FAD/NAD(P)-binding domain"/>
    <property type="match status" value="2"/>
</dbReference>
<dbReference type="RefSeq" id="WP_135482774.1">
    <property type="nucleotide sequence ID" value="NZ_SRMF01000002.1"/>
</dbReference>
<dbReference type="GO" id="GO:0008718">
    <property type="term" value="F:D-amino-acid dehydrogenase activity"/>
    <property type="evidence" value="ECO:0007669"/>
    <property type="project" value="TreeGrafter"/>
</dbReference>
<dbReference type="InterPro" id="IPR036188">
    <property type="entry name" value="FAD/NAD-bd_sf"/>
</dbReference>
<dbReference type="PANTHER" id="PTHR13847:SF280">
    <property type="entry name" value="D-AMINO ACID DEHYDROGENASE"/>
    <property type="match status" value="1"/>
</dbReference>
<accession>A0A4Z0W9C2</accession>
<feature type="domain" description="FAD dependent oxidoreductase" evidence="3">
    <location>
        <begin position="2"/>
        <end position="411"/>
    </location>
</feature>
<dbReference type="SUPFAM" id="SSF54373">
    <property type="entry name" value="FAD-linked reductases, C-terminal domain"/>
    <property type="match status" value="1"/>
</dbReference>
<dbReference type="Gene3D" id="3.30.9.10">
    <property type="entry name" value="D-Amino Acid Oxidase, subunit A, domain 2"/>
    <property type="match status" value="1"/>
</dbReference>
<evidence type="ECO:0000313" key="4">
    <source>
        <dbReference type="EMBL" id="TGG94207.1"/>
    </source>
</evidence>
<dbReference type="Pfam" id="PF01266">
    <property type="entry name" value="DAO"/>
    <property type="match status" value="1"/>
</dbReference>
<keyword evidence="2" id="KW-0560">Oxidoreductase</keyword>
<sequence length="432" mass="48009">MKVIVAGAGVVGMTTAWVLARRGHQVTVIDSHGGPAMETSRGNAGQRSYGFLYPWADPAMIRTGLQGLLRRKGPLKIGFPVSGRTLQFLCMTADFATRRGLFDVNRRAMLQLAMLSREGFEEVDRTLKIDYDQASLGLLETASNRERQSILMQKTRLLDELGIEHEWLNPRAARLHEPGLLGSAPLHGAMYLPGDATGDSQLFTRGLAEACRQQGVDLRYRVEITGWDIRYARIRGIRVRDYAMHQAEHAEGSTGYLSADRYVLAAGCGSRELARQLGLSLPLYPVKGYSLTAPVRNEHRAPRSTVLDDHYKLAITRLGERVRVTGFAELTDFHRRLPERRLQTLRQGFNERFPGSVDLGMAKAWTGFRPMTPDGPPAIGPVRQLENLLLNTGHGTFGWTLSMGSAELLGQMLDGEKPSIPVDAFRADRFSR</sequence>
<dbReference type="InterPro" id="IPR006076">
    <property type="entry name" value="FAD-dep_OxRdtase"/>
</dbReference>
<evidence type="ECO:0000256" key="2">
    <source>
        <dbReference type="ARBA" id="ARBA00023002"/>
    </source>
</evidence>
<dbReference type="EMBL" id="SRMF01000002">
    <property type="protein sequence ID" value="TGG94207.1"/>
    <property type="molecule type" value="Genomic_DNA"/>
</dbReference>
<evidence type="ECO:0000259" key="3">
    <source>
        <dbReference type="Pfam" id="PF01266"/>
    </source>
</evidence>
<dbReference type="SUPFAM" id="SSF51905">
    <property type="entry name" value="FAD/NAD(P)-binding domain"/>
    <property type="match status" value="1"/>
</dbReference>
<dbReference type="OrthoDB" id="9805337at2"/>
<dbReference type="GO" id="GO:0055130">
    <property type="term" value="P:D-alanine catabolic process"/>
    <property type="evidence" value="ECO:0007669"/>
    <property type="project" value="TreeGrafter"/>
</dbReference>
<dbReference type="GO" id="GO:0005737">
    <property type="term" value="C:cytoplasm"/>
    <property type="evidence" value="ECO:0007669"/>
    <property type="project" value="TreeGrafter"/>
</dbReference>
<proteinExistence type="inferred from homology"/>
<protein>
    <submittedName>
        <fullName evidence="4">FAD-dependent oxidoreductase</fullName>
    </submittedName>
</protein>
<keyword evidence="5" id="KW-1185">Reference proteome</keyword>
<gene>
    <name evidence="4" type="ORF">E4656_08555</name>
</gene>
<reference evidence="4 5" key="1">
    <citation type="submission" date="2019-04" db="EMBL/GenBank/DDBJ databases">
        <title>Natronospirillum operosus gen. nov., sp. nov., a haloalkaliphilic satellite isolated from decaying biomass of laboratory culture of cyanobacterium Geitlerinema sp. and proposal of Natronospirillaceae fam. nov. and Saccharospirillaceae fam. nov.</title>
        <authorList>
            <person name="Kevbrin V."/>
            <person name="Boltyanskaya Y."/>
            <person name="Koziaeva V."/>
            <person name="Grouzdev D.S."/>
            <person name="Park M."/>
            <person name="Cho J."/>
        </authorList>
    </citation>
    <scope>NUCLEOTIDE SEQUENCE [LARGE SCALE GENOMIC DNA]</scope>
    <source>
        <strain evidence="4 5">G-116</strain>
    </source>
</reference>
<organism evidence="4 5">
    <name type="scientific">Natronospirillum operosum</name>
    <dbReference type="NCBI Taxonomy" id="2759953"/>
    <lineage>
        <taxon>Bacteria</taxon>
        <taxon>Pseudomonadati</taxon>
        <taxon>Pseudomonadota</taxon>
        <taxon>Gammaproteobacteria</taxon>
        <taxon>Oceanospirillales</taxon>
        <taxon>Natronospirillaceae</taxon>
        <taxon>Natronospirillum</taxon>
    </lineage>
</organism>
<dbReference type="PANTHER" id="PTHR13847">
    <property type="entry name" value="SARCOSINE DEHYDROGENASE-RELATED"/>
    <property type="match status" value="1"/>
</dbReference>
<evidence type="ECO:0000256" key="1">
    <source>
        <dbReference type="ARBA" id="ARBA00009410"/>
    </source>
</evidence>
<name>A0A4Z0W9C2_9GAMM</name>
<dbReference type="Proteomes" id="UP000297475">
    <property type="component" value="Unassembled WGS sequence"/>
</dbReference>